<keyword evidence="2" id="KW-1185">Reference proteome</keyword>
<dbReference type="Proteomes" id="UP000485880">
    <property type="component" value="Unassembled WGS sequence"/>
</dbReference>
<sequence length="107" mass="11485">METMQTTFIRSTSDGRKVEVIGALICIDGNPVADQLVEVKEHPNKAAILHALPNAAYMAGPIVLTVEEGSLVRGALAAAKTAETDPVEIEKRFRGAWNARSREAGIE</sequence>
<dbReference type="AlphaFoldDB" id="A0A8B6M1H2"/>
<gene>
    <name evidence="1" type="ORF">MPC4_100027</name>
</gene>
<accession>A0A8B6M1H2</accession>
<comment type="caution">
    <text evidence="1">The sequence shown here is derived from an EMBL/GenBank/DDBJ whole genome shotgun (WGS) entry which is preliminary data.</text>
</comment>
<proteinExistence type="predicted"/>
<reference evidence="1 2" key="1">
    <citation type="submission" date="2019-05" db="EMBL/GenBank/DDBJ databases">
        <authorList>
            <person name="Farhan Ul Haque M."/>
        </authorList>
    </citation>
    <scope>NUCLEOTIDE SEQUENCE [LARGE SCALE GENOMIC DNA]</scope>
    <source>
        <strain evidence="1">2</strain>
    </source>
</reference>
<evidence type="ECO:0000313" key="1">
    <source>
        <dbReference type="EMBL" id="VTZ48584.1"/>
    </source>
</evidence>
<organism evidence="1 2">
    <name type="scientific">Methylocella tundrae</name>
    <dbReference type="NCBI Taxonomy" id="227605"/>
    <lineage>
        <taxon>Bacteria</taxon>
        <taxon>Pseudomonadati</taxon>
        <taxon>Pseudomonadota</taxon>
        <taxon>Alphaproteobacteria</taxon>
        <taxon>Hyphomicrobiales</taxon>
        <taxon>Beijerinckiaceae</taxon>
        <taxon>Methylocella</taxon>
    </lineage>
</organism>
<name>A0A8B6M1H2_METTU</name>
<protein>
    <submittedName>
        <fullName evidence="1">Uncharacterized protein</fullName>
    </submittedName>
</protein>
<dbReference type="EMBL" id="CABFMQ020000002">
    <property type="protein sequence ID" value="VTZ48584.1"/>
    <property type="molecule type" value="Genomic_DNA"/>
</dbReference>
<dbReference type="RefSeq" id="WP_425312412.1">
    <property type="nucleotide sequence ID" value="NZ_CABFMQ020000002.1"/>
</dbReference>
<evidence type="ECO:0000313" key="2">
    <source>
        <dbReference type="Proteomes" id="UP000485880"/>
    </source>
</evidence>